<reference evidence="1" key="2">
    <citation type="journal article" date="2015" name="Data Brief">
        <title>Shoot transcriptome of the giant reed, Arundo donax.</title>
        <authorList>
            <person name="Barrero R.A."/>
            <person name="Guerrero F.D."/>
            <person name="Moolhuijzen P."/>
            <person name="Goolsby J.A."/>
            <person name="Tidwell J."/>
            <person name="Bellgard S.E."/>
            <person name="Bellgard M.I."/>
        </authorList>
    </citation>
    <scope>NUCLEOTIDE SEQUENCE</scope>
    <source>
        <tissue evidence="1">Shoot tissue taken approximately 20 cm above the soil surface</tissue>
    </source>
</reference>
<evidence type="ECO:0000313" key="1">
    <source>
        <dbReference type="EMBL" id="JAE25628.1"/>
    </source>
</evidence>
<dbReference type="EMBL" id="GBRH01172268">
    <property type="protein sequence ID" value="JAE25628.1"/>
    <property type="molecule type" value="Transcribed_RNA"/>
</dbReference>
<name>A0A0A9GYG7_ARUDO</name>
<proteinExistence type="predicted"/>
<reference evidence="1" key="1">
    <citation type="submission" date="2014-09" db="EMBL/GenBank/DDBJ databases">
        <authorList>
            <person name="Magalhaes I.L.F."/>
            <person name="Oliveira U."/>
            <person name="Santos F.R."/>
            <person name="Vidigal T.H.D.A."/>
            <person name="Brescovit A.D."/>
            <person name="Santos A.J."/>
        </authorList>
    </citation>
    <scope>NUCLEOTIDE SEQUENCE</scope>
    <source>
        <tissue evidence="1">Shoot tissue taken approximately 20 cm above the soil surface</tissue>
    </source>
</reference>
<dbReference type="AlphaFoldDB" id="A0A0A9GYG7"/>
<organism evidence="1">
    <name type="scientific">Arundo donax</name>
    <name type="common">Giant reed</name>
    <name type="synonym">Donax arundinaceus</name>
    <dbReference type="NCBI Taxonomy" id="35708"/>
    <lineage>
        <taxon>Eukaryota</taxon>
        <taxon>Viridiplantae</taxon>
        <taxon>Streptophyta</taxon>
        <taxon>Embryophyta</taxon>
        <taxon>Tracheophyta</taxon>
        <taxon>Spermatophyta</taxon>
        <taxon>Magnoliopsida</taxon>
        <taxon>Liliopsida</taxon>
        <taxon>Poales</taxon>
        <taxon>Poaceae</taxon>
        <taxon>PACMAD clade</taxon>
        <taxon>Arundinoideae</taxon>
        <taxon>Arundineae</taxon>
        <taxon>Arundo</taxon>
    </lineage>
</organism>
<sequence length="43" mass="4705">MGSYIIYSSCTLSNALLTNLISHEINFFFVSVSAVVYGSCCIH</sequence>
<protein>
    <submittedName>
        <fullName evidence="1">Uncharacterized protein</fullName>
    </submittedName>
</protein>
<accession>A0A0A9GYG7</accession>